<sequence>MSEGSYFKKFTRFNKGIRLVSKPSDLDPYDDGVGVLRAVLSCGHITDPVTLTDCCTAQLKDKNNEFKCPICQKTWPYEEVRKLAKLTLDEQKKFEETLGTNTVKKKFDYRDCPGCGSLIERSDQSNLCVACTVCTSKNRKTFKFCWQCNREWKGPAPRADRCGNVGCKSRDEELLNCPLISLPYFTNSTVQCPKVLKYTSCGTLIKHNSTRSYNMECPECCNEFCFICLKDEHNFYPQCPRTLAPRQTVAVT</sequence>
<name>A0AC58IYJ6_DANRE</name>
<accession>A0AC58IYJ6</accession>
<gene>
    <name evidence="2" type="primary">LOC141380980</name>
</gene>
<protein>
    <submittedName>
        <fullName evidence="2">Uncharacterized protein</fullName>
    </submittedName>
</protein>
<proteinExistence type="predicted"/>
<reference evidence="2" key="1">
    <citation type="submission" date="2025-08" db="UniProtKB">
        <authorList>
            <consortium name="RefSeq"/>
        </authorList>
    </citation>
    <scope>IDENTIFICATION</scope>
    <source>
        <strain evidence="2">Tuebingen</strain>
        <tissue evidence="2">Fibroblasts and whole tissue</tissue>
    </source>
</reference>
<dbReference type="RefSeq" id="XP_073799295.1">
    <property type="nucleotide sequence ID" value="XM_073943194.1"/>
</dbReference>
<evidence type="ECO:0000313" key="1">
    <source>
        <dbReference type="Proteomes" id="UP000000437"/>
    </source>
</evidence>
<organism evidence="1 2">
    <name type="scientific">Danio rerio</name>
    <name type="common">Zebrafish</name>
    <name type="synonym">Brachydanio rerio</name>
    <dbReference type="NCBI Taxonomy" id="7955"/>
    <lineage>
        <taxon>Eukaryota</taxon>
        <taxon>Metazoa</taxon>
        <taxon>Chordata</taxon>
        <taxon>Craniata</taxon>
        <taxon>Vertebrata</taxon>
        <taxon>Euteleostomi</taxon>
        <taxon>Actinopterygii</taxon>
        <taxon>Neopterygii</taxon>
        <taxon>Teleostei</taxon>
        <taxon>Ostariophysi</taxon>
        <taxon>Cypriniformes</taxon>
        <taxon>Danionidae</taxon>
        <taxon>Danioninae</taxon>
        <taxon>Danio</taxon>
    </lineage>
</organism>
<dbReference type="Proteomes" id="UP000000437">
    <property type="component" value="Chromosome 25"/>
</dbReference>
<evidence type="ECO:0000313" key="2">
    <source>
        <dbReference type="RefSeq" id="XP_073799295.1"/>
    </source>
</evidence>
<keyword evidence="1" id="KW-1185">Reference proteome</keyword>